<accession>A0A078A7G3</accession>
<dbReference type="InParanoid" id="A0A078A7G3"/>
<name>A0A078A7G3_STYLE</name>
<organism evidence="1 2">
    <name type="scientific">Stylonychia lemnae</name>
    <name type="common">Ciliate</name>
    <dbReference type="NCBI Taxonomy" id="5949"/>
    <lineage>
        <taxon>Eukaryota</taxon>
        <taxon>Sar</taxon>
        <taxon>Alveolata</taxon>
        <taxon>Ciliophora</taxon>
        <taxon>Intramacronucleata</taxon>
        <taxon>Spirotrichea</taxon>
        <taxon>Stichotrichia</taxon>
        <taxon>Sporadotrichida</taxon>
        <taxon>Oxytrichidae</taxon>
        <taxon>Stylonychinae</taxon>
        <taxon>Stylonychia</taxon>
    </lineage>
</organism>
<dbReference type="AlphaFoldDB" id="A0A078A7G3"/>
<dbReference type="Proteomes" id="UP000039865">
    <property type="component" value="Unassembled WGS sequence"/>
</dbReference>
<gene>
    <name evidence="1" type="primary">Contig18010.g19144</name>
    <name evidence="1" type="ORF">STYLEM_5692</name>
</gene>
<evidence type="ECO:0000313" key="1">
    <source>
        <dbReference type="EMBL" id="CDW76731.1"/>
    </source>
</evidence>
<keyword evidence="2" id="KW-1185">Reference proteome</keyword>
<evidence type="ECO:0000313" key="2">
    <source>
        <dbReference type="Proteomes" id="UP000039865"/>
    </source>
</evidence>
<sequence>MQFETYHFIKQFICLNFKLNVERKDIIFLVKLLSIELQLLNLGFQKYFQTIARKSRLQIAKQQQSHLFQQDYKSIVLKLQVLEESNQNVRIFCMSESLSSVDIYQSRGLSSCKTVSKLESVTKASKGALSHETPPSSYINSSQVRHAIHEPVSPIDNLLSKFISFIIRQNLIVEYLVNK</sequence>
<protein>
    <submittedName>
        <fullName evidence="1">Uncharacterized protein</fullName>
    </submittedName>
</protein>
<reference evidence="1 2" key="1">
    <citation type="submission" date="2014-06" db="EMBL/GenBank/DDBJ databases">
        <authorList>
            <person name="Swart Estienne"/>
        </authorList>
    </citation>
    <scope>NUCLEOTIDE SEQUENCE [LARGE SCALE GENOMIC DNA]</scope>
    <source>
        <strain evidence="1 2">130c</strain>
    </source>
</reference>
<dbReference type="EMBL" id="CCKQ01005486">
    <property type="protein sequence ID" value="CDW76731.1"/>
    <property type="molecule type" value="Genomic_DNA"/>
</dbReference>
<proteinExistence type="predicted"/>